<protein>
    <submittedName>
        <fullName evidence="1">Uncharacterized protein</fullName>
    </submittedName>
</protein>
<evidence type="ECO:0000313" key="2">
    <source>
        <dbReference type="Proteomes" id="UP000463939"/>
    </source>
</evidence>
<gene>
    <name evidence="1" type="ORF">SFSGTM_16180</name>
</gene>
<dbReference type="Proteomes" id="UP000463939">
    <property type="component" value="Chromosome"/>
</dbReference>
<sequence length="190" mass="20208">MIIQPSLPISTITNKFSPLQQKELTRSSTSSTDTITISQEARNALSSALSASSNSGITADPELAKLDAKVSTNGNTSNLTADELDYYQKAHGFVNTMASLIPSERALYDKMVASGNVAAAAGMGDIAFTRTTLGHMASTQDGATYDPTNMAITPNNIIKYFSQSSNDPTGNTQSQFQALIQYLQNNPTIS</sequence>
<accession>A0A809SHL6</accession>
<keyword evidence="2" id="KW-1185">Reference proteome</keyword>
<evidence type="ECO:0000313" key="1">
    <source>
        <dbReference type="EMBL" id="BBP00910.1"/>
    </source>
</evidence>
<dbReference type="KEGG" id="sniv:SFSGTM_16180"/>
<dbReference type="EMBL" id="AP021881">
    <property type="protein sequence ID" value="BBP00910.1"/>
    <property type="molecule type" value="Genomic_DNA"/>
</dbReference>
<dbReference type="AlphaFoldDB" id="A0A809SHL6"/>
<dbReference type="RefSeq" id="WP_162084756.1">
    <property type="nucleotide sequence ID" value="NZ_AP021881.1"/>
</dbReference>
<name>A0A809SHL6_9PROT</name>
<organism evidence="1 2">
    <name type="scientific">Sulfuriferula nivalis</name>
    <dbReference type="NCBI Taxonomy" id="2675298"/>
    <lineage>
        <taxon>Bacteria</taxon>
        <taxon>Pseudomonadati</taxon>
        <taxon>Pseudomonadota</taxon>
        <taxon>Betaproteobacteria</taxon>
        <taxon>Nitrosomonadales</taxon>
        <taxon>Sulfuricellaceae</taxon>
        <taxon>Sulfuriferula</taxon>
    </lineage>
</organism>
<proteinExistence type="predicted"/>
<reference evidence="2" key="1">
    <citation type="submission" date="2019-11" db="EMBL/GenBank/DDBJ databases">
        <title>Isolation and characterization of a novel species in the genus Sulfuriferula.</title>
        <authorList>
            <person name="Mochizuki J."/>
            <person name="Kojima H."/>
            <person name="Fukui M."/>
        </authorList>
    </citation>
    <scope>NUCLEOTIDE SEQUENCE [LARGE SCALE GENOMIC DNA]</scope>
    <source>
        <strain evidence="2">SGTM</strain>
    </source>
</reference>